<dbReference type="InterPro" id="IPR004155">
    <property type="entry name" value="PBS_lyase_HEAT"/>
</dbReference>
<dbReference type="EMBL" id="KF846563">
    <property type="protein sequence ID" value="AHZ34150.1"/>
    <property type="molecule type" value="Genomic_DNA"/>
</dbReference>
<dbReference type="PANTHER" id="PTHR12697:SF5">
    <property type="entry name" value="DEOXYHYPUSINE HYDROXYLASE"/>
    <property type="match status" value="1"/>
</dbReference>
<evidence type="ECO:0000256" key="1">
    <source>
        <dbReference type="ARBA" id="ARBA00009299"/>
    </source>
</evidence>
<evidence type="ECO:0000256" key="2">
    <source>
        <dbReference type="ARBA" id="ARBA00022549"/>
    </source>
</evidence>
<comment type="similarity">
    <text evidence="1">Belongs to the CpcE/RpcE/PecE family.</text>
</comment>
<keyword evidence="3" id="KW-0605">Phycobilisome</keyword>
<name>A0A024CH88_9SYNE</name>
<keyword evidence="2" id="KW-0042">Antenna complex</keyword>
<dbReference type="InterPro" id="IPR016024">
    <property type="entry name" value="ARM-type_fold"/>
</dbReference>
<dbReference type="AlphaFoldDB" id="A0A024CH88"/>
<keyword evidence="4" id="KW-0456">Lyase</keyword>
<organism evidence="4">
    <name type="scientific">uncultured Synechococcus sp</name>
    <dbReference type="NCBI Taxonomy" id="154535"/>
    <lineage>
        <taxon>Bacteria</taxon>
        <taxon>Bacillati</taxon>
        <taxon>Cyanobacteriota</taxon>
        <taxon>Cyanophyceae</taxon>
        <taxon>Synechococcales</taxon>
        <taxon>Synechococcaceae</taxon>
        <taxon>Synechococcus</taxon>
        <taxon>environmental samples</taxon>
    </lineage>
</organism>
<dbReference type="GO" id="GO:0016491">
    <property type="term" value="F:oxidoreductase activity"/>
    <property type="evidence" value="ECO:0007669"/>
    <property type="project" value="TreeGrafter"/>
</dbReference>
<dbReference type="SMART" id="SM00567">
    <property type="entry name" value="EZ_HEAT"/>
    <property type="match status" value="5"/>
</dbReference>
<dbReference type="Pfam" id="PF13646">
    <property type="entry name" value="HEAT_2"/>
    <property type="match status" value="2"/>
</dbReference>
<reference evidence="4" key="1">
    <citation type="journal article" date="2014" name="FEMS Microbiol. Ecol.">
        <title>Development of a targeted metagenomic approach to study a genomic region involved in light harvesting in marine Synechococcus.</title>
        <authorList>
            <person name="Humily F."/>
            <person name="Farrant G.K."/>
            <person name="Marie D."/>
            <person name="Perennou M."/>
            <person name="Mazard S."/>
            <person name="Labadie K."/>
            <person name="Aury J.-M."/>
            <person name="Wincker P."/>
            <person name="Nicolas Segui A."/>
            <person name="Scanlan D.J."/>
            <person name="Garczarek L."/>
        </authorList>
    </citation>
    <scope>NUCLEOTIDE SEQUENCE</scope>
</reference>
<gene>
    <name evidence="4" type="primary">mpeU</name>
</gene>
<evidence type="ECO:0000256" key="3">
    <source>
        <dbReference type="ARBA" id="ARBA00022738"/>
    </source>
</evidence>
<dbReference type="SUPFAM" id="SSF48371">
    <property type="entry name" value="ARM repeat"/>
    <property type="match status" value="1"/>
</dbReference>
<dbReference type="GO" id="GO:0016829">
    <property type="term" value="F:lyase activity"/>
    <property type="evidence" value="ECO:0007669"/>
    <property type="project" value="UniProtKB-KW"/>
</dbReference>
<evidence type="ECO:0000313" key="4">
    <source>
        <dbReference type="EMBL" id="AHZ34150.1"/>
    </source>
</evidence>
<dbReference type="PANTHER" id="PTHR12697">
    <property type="entry name" value="PBS LYASE HEAT-LIKE PROTEIN"/>
    <property type="match status" value="1"/>
</dbReference>
<proteinExistence type="inferred from homology"/>
<dbReference type="GO" id="GO:0030089">
    <property type="term" value="C:phycobilisome"/>
    <property type="evidence" value="ECO:0007669"/>
    <property type="project" value="UniProtKB-KW"/>
</dbReference>
<sequence length="291" mass="31434">MKSETLTQEEALELATVLKQKLNDGELPNKDLESINKMVAGLGDNRGELRLTFAKSLGSVGEEAIPILCEALKNSSNTFIRRASAKTLNIIGNKKALPNLIEAFETDEDPVVQGSSAGAMATIGEPAIQPLLKILTETKCTAFQIGLINLALGFIGSKSPMALHSATNSTNPEIRIAALSALAEQAQKHENTEVRLLILNALKDPDSEVRAEAATIVGKSMDQEEAANQLHELLRDENDQVRKNTALSLMKMESVISIDSIENALLEESDGQVKGVLIVARNQLVNRRDTT</sequence>
<dbReference type="Gene3D" id="1.25.10.10">
    <property type="entry name" value="Leucine-rich Repeat Variant"/>
    <property type="match status" value="2"/>
</dbReference>
<protein>
    <submittedName>
        <fullName evidence="4">Putative phycobilin:C-phycoerythrin II lyase</fullName>
    </submittedName>
</protein>
<accession>A0A024CH88</accession>
<dbReference type="InterPro" id="IPR011989">
    <property type="entry name" value="ARM-like"/>
</dbReference>